<reference evidence="1" key="1">
    <citation type="submission" date="2015-03" db="EMBL/GenBank/DDBJ databases">
        <authorList>
            <person name="Murphy D."/>
        </authorList>
    </citation>
    <scope>NUCLEOTIDE SEQUENCE [LARGE SCALE GENOMIC DNA]</scope>
    <source>
        <strain evidence="1">K00500041</strain>
    </source>
</reference>
<gene>
    <name evidence="1" type="ORF">ERS007703_03173</name>
    <name evidence="2" type="ORF">ERS007720_03529</name>
</gene>
<evidence type="ECO:0000313" key="4">
    <source>
        <dbReference type="Proteomes" id="UP000044938"/>
    </source>
</evidence>
<dbReference type="Proteomes" id="UP000038802">
    <property type="component" value="Unassembled WGS sequence"/>
</dbReference>
<reference evidence="3 4" key="2">
    <citation type="submission" date="2015-03" db="EMBL/GenBank/DDBJ databases">
        <authorList>
            <consortium name="Pathogen Informatics"/>
        </authorList>
    </citation>
    <scope>NUCLEOTIDE SEQUENCE [LARGE SCALE GENOMIC DNA]</scope>
    <source>
        <strain evidence="3">K00500041</strain>
        <strain evidence="2 4">M09401471</strain>
    </source>
</reference>
<evidence type="ECO:0000313" key="1">
    <source>
        <dbReference type="EMBL" id="COW24787.1"/>
    </source>
</evidence>
<evidence type="ECO:0000313" key="2">
    <source>
        <dbReference type="EMBL" id="COW90957.1"/>
    </source>
</evidence>
<proteinExistence type="predicted"/>
<sequence>MIPSKFTSTAARSGMSAAIGCVDGSWSWRYAQDFSTVANVVQASVNSVASLWHSTEAKVAKDSFSHRSSHQVMVTRSPNHMWAISCSTVSARRS</sequence>
<accession>A0A0U0R0J8</accession>
<dbReference type="EMBL" id="CSAE01000406">
    <property type="protein sequence ID" value="COW24787.1"/>
    <property type="molecule type" value="Genomic_DNA"/>
</dbReference>
<evidence type="ECO:0000313" key="3">
    <source>
        <dbReference type="Proteomes" id="UP000038802"/>
    </source>
</evidence>
<dbReference type="AlphaFoldDB" id="A0A0U0R0J8"/>
<dbReference type="Proteomes" id="UP000044938">
    <property type="component" value="Unassembled WGS sequence"/>
</dbReference>
<organism evidence="1 3">
    <name type="scientific">Mycobacterium tuberculosis</name>
    <dbReference type="NCBI Taxonomy" id="1773"/>
    <lineage>
        <taxon>Bacteria</taxon>
        <taxon>Bacillati</taxon>
        <taxon>Actinomycetota</taxon>
        <taxon>Actinomycetes</taxon>
        <taxon>Mycobacteriales</taxon>
        <taxon>Mycobacteriaceae</taxon>
        <taxon>Mycobacterium</taxon>
        <taxon>Mycobacterium tuberculosis complex</taxon>
    </lineage>
</organism>
<protein>
    <submittedName>
        <fullName evidence="1">Uncharacterized protein</fullName>
    </submittedName>
</protein>
<dbReference type="EMBL" id="CSAJ01000579">
    <property type="protein sequence ID" value="COW90957.1"/>
    <property type="molecule type" value="Genomic_DNA"/>
</dbReference>
<name>A0A0U0R0J8_MYCTX</name>